<accession>A0A2P6P625</accession>
<name>A0A2P6P625_ROSCH</name>
<evidence type="ECO:0000313" key="1">
    <source>
        <dbReference type="EMBL" id="PRQ17387.1"/>
    </source>
</evidence>
<dbReference type="AlphaFoldDB" id="A0A2P6P625"/>
<protein>
    <submittedName>
        <fullName evidence="1">Uncharacterized protein</fullName>
    </submittedName>
</protein>
<dbReference type="EMBL" id="PDCK01000045">
    <property type="protein sequence ID" value="PRQ17387.1"/>
    <property type="molecule type" value="Genomic_DNA"/>
</dbReference>
<dbReference type="Proteomes" id="UP000238479">
    <property type="component" value="Chromosome 7"/>
</dbReference>
<dbReference type="Gramene" id="PRQ17387">
    <property type="protein sequence ID" value="PRQ17387"/>
    <property type="gene ID" value="RchiOBHm_Chr7g0194441"/>
</dbReference>
<reference evidence="1 2" key="1">
    <citation type="journal article" date="2018" name="Nat. Genet.">
        <title>The Rosa genome provides new insights in the design of modern roses.</title>
        <authorList>
            <person name="Bendahmane M."/>
        </authorList>
    </citation>
    <scope>NUCLEOTIDE SEQUENCE [LARGE SCALE GENOMIC DNA]</scope>
    <source>
        <strain evidence="2">cv. Old Blush</strain>
    </source>
</reference>
<organism evidence="1 2">
    <name type="scientific">Rosa chinensis</name>
    <name type="common">China rose</name>
    <dbReference type="NCBI Taxonomy" id="74649"/>
    <lineage>
        <taxon>Eukaryota</taxon>
        <taxon>Viridiplantae</taxon>
        <taxon>Streptophyta</taxon>
        <taxon>Embryophyta</taxon>
        <taxon>Tracheophyta</taxon>
        <taxon>Spermatophyta</taxon>
        <taxon>Magnoliopsida</taxon>
        <taxon>eudicotyledons</taxon>
        <taxon>Gunneridae</taxon>
        <taxon>Pentapetalae</taxon>
        <taxon>rosids</taxon>
        <taxon>fabids</taxon>
        <taxon>Rosales</taxon>
        <taxon>Rosaceae</taxon>
        <taxon>Rosoideae</taxon>
        <taxon>Rosoideae incertae sedis</taxon>
        <taxon>Rosa</taxon>
    </lineage>
</organism>
<comment type="caution">
    <text evidence="1">The sequence shown here is derived from an EMBL/GenBank/DDBJ whole genome shotgun (WGS) entry which is preliminary data.</text>
</comment>
<evidence type="ECO:0000313" key="2">
    <source>
        <dbReference type="Proteomes" id="UP000238479"/>
    </source>
</evidence>
<gene>
    <name evidence="1" type="ORF">RchiOBHm_Chr7g0194441</name>
</gene>
<sequence>MDNASASSKFSGFMFLCLVFCRNQFPLRRIRSASKGSVKDFIPHLDPSQGILAL</sequence>
<keyword evidence="2" id="KW-1185">Reference proteome</keyword>
<proteinExistence type="predicted"/>